<dbReference type="GO" id="GO:0008379">
    <property type="term" value="F:thioredoxin peroxidase activity"/>
    <property type="evidence" value="ECO:0007669"/>
    <property type="project" value="TreeGrafter"/>
</dbReference>
<feature type="active site" description="Cysteine sulfenic acid (-SOH) intermediate; for peroxidase activity" evidence="10">
    <location>
        <position position="48"/>
    </location>
</feature>
<evidence type="ECO:0000256" key="4">
    <source>
        <dbReference type="ARBA" id="ARBA00022862"/>
    </source>
</evidence>
<organism evidence="12 13">
    <name type="scientific">Dispira parvispora</name>
    <dbReference type="NCBI Taxonomy" id="1520584"/>
    <lineage>
        <taxon>Eukaryota</taxon>
        <taxon>Fungi</taxon>
        <taxon>Fungi incertae sedis</taxon>
        <taxon>Zoopagomycota</taxon>
        <taxon>Kickxellomycotina</taxon>
        <taxon>Dimargaritomycetes</taxon>
        <taxon>Dimargaritales</taxon>
        <taxon>Dimargaritaceae</taxon>
        <taxon>Dispira</taxon>
    </lineage>
</organism>
<dbReference type="Pfam" id="PF10417">
    <property type="entry name" value="1-cysPrx_C"/>
    <property type="match status" value="1"/>
</dbReference>
<accession>A0A9W8AYV9</accession>
<feature type="domain" description="Thioredoxin" evidence="11">
    <location>
        <begin position="3"/>
        <end position="161"/>
    </location>
</feature>
<dbReference type="Proteomes" id="UP001150925">
    <property type="component" value="Unassembled WGS sequence"/>
</dbReference>
<reference evidence="12" key="1">
    <citation type="submission" date="2022-07" db="EMBL/GenBank/DDBJ databases">
        <title>Phylogenomic reconstructions and comparative analyses of Kickxellomycotina fungi.</title>
        <authorList>
            <person name="Reynolds N.K."/>
            <person name="Stajich J.E."/>
            <person name="Barry K."/>
            <person name="Grigoriev I.V."/>
            <person name="Crous P."/>
            <person name="Smith M.E."/>
        </authorList>
    </citation>
    <scope>NUCLEOTIDE SEQUENCE</scope>
    <source>
        <strain evidence="12">RSA 1196</strain>
    </source>
</reference>
<dbReference type="GO" id="GO:0042744">
    <property type="term" value="P:hydrogen peroxide catabolic process"/>
    <property type="evidence" value="ECO:0007669"/>
    <property type="project" value="TreeGrafter"/>
</dbReference>
<evidence type="ECO:0000313" key="12">
    <source>
        <dbReference type="EMBL" id="KAJ1968822.1"/>
    </source>
</evidence>
<evidence type="ECO:0000256" key="1">
    <source>
        <dbReference type="ARBA" id="ARBA00009796"/>
    </source>
</evidence>
<dbReference type="EMBL" id="JANBPY010000132">
    <property type="protein sequence ID" value="KAJ1968822.1"/>
    <property type="molecule type" value="Genomic_DNA"/>
</dbReference>
<evidence type="ECO:0000313" key="13">
    <source>
        <dbReference type="Proteomes" id="UP001150925"/>
    </source>
</evidence>
<dbReference type="Gene3D" id="3.40.30.10">
    <property type="entry name" value="Glutaredoxin"/>
    <property type="match status" value="1"/>
</dbReference>
<dbReference type="CDD" id="cd03015">
    <property type="entry name" value="PRX_Typ2cys"/>
    <property type="match status" value="1"/>
</dbReference>
<dbReference type="InterPro" id="IPR024706">
    <property type="entry name" value="Peroxiredoxin_AhpC-typ"/>
</dbReference>
<dbReference type="PROSITE" id="PS51352">
    <property type="entry name" value="THIOREDOXIN_2"/>
    <property type="match status" value="1"/>
</dbReference>
<proteinExistence type="inferred from homology"/>
<evidence type="ECO:0000256" key="2">
    <source>
        <dbReference type="ARBA" id="ARBA00013017"/>
    </source>
</evidence>
<keyword evidence="6" id="KW-1015">Disulfide bond</keyword>
<protein>
    <recommendedName>
        <fullName evidence="2">thioredoxin-dependent peroxiredoxin</fullName>
        <ecNumber evidence="2">1.11.1.24</ecNumber>
    </recommendedName>
</protein>
<evidence type="ECO:0000256" key="7">
    <source>
        <dbReference type="ARBA" id="ARBA00023284"/>
    </source>
</evidence>
<evidence type="ECO:0000259" key="11">
    <source>
        <dbReference type="PROSITE" id="PS51352"/>
    </source>
</evidence>
<evidence type="ECO:0000256" key="9">
    <source>
        <dbReference type="PIRNR" id="PIRNR000239"/>
    </source>
</evidence>
<comment type="caution">
    <text evidence="12">The sequence shown here is derived from an EMBL/GenBank/DDBJ whole genome shotgun (WGS) entry which is preliminary data.</text>
</comment>
<dbReference type="PANTHER" id="PTHR10681">
    <property type="entry name" value="THIOREDOXIN PEROXIDASE"/>
    <property type="match status" value="1"/>
</dbReference>
<dbReference type="PIRSF" id="PIRSF000239">
    <property type="entry name" value="AHPC"/>
    <property type="match status" value="1"/>
</dbReference>
<dbReference type="GO" id="GO:0005829">
    <property type="term" value="C:cytosol"/>
    <property type="evidence" value="ECO:0007669"/>
    <property type="project" value="TreeGrafter"/>
</dbReference>
<evidence type="ECO:0000256" key="5">
    <source>
        <dbReference type="ARBA" id="ARBA00023002"/>
    </source>
</evidence>
<name>A0A9W8AYV9_9FUNG</name>
<dbReference type="GO" id="GO:0006979">
    <property type="term" value="P:response to oxidative stress"/>
    <property type="evidence" value="ECO:0007669"/>
    <property type="project" value="TreeGrafter"/>
</dbReference>
<dbReference type="GO" id="GO:0033554">
    <property type="term" value="P:cellular response to stress"/>
    <property type="evidence" value="ECO:0007669"/>
    <property type="project" value="TreeGrafter"/>
</dbReference>
<keyword evidence="7 9" id="KW-0676">Redox-active center</keyword>
<dbReference type="OrthoDB" id="185659at2759"/>
<gene>
    <name evidence="12" type="primary">PRDX3</name>
    <name evidence="12" type="ORF">IWQ62_001010</name>
</gene>
<comment type="function">
    <text evidence="9">Thiol-specific peroxidase that catalyzes the reduction of hydrogen peroxide and organic hydroperoxides to water and alcohols, respectively.</text>
</comment>
<dbReference type="Pfam" id="PF00578">
    <property type="entry name" value="AhpC-TSA"/>
    <property type="match status" value="1"/>
</dbReference>
<keyword evidence="4 9" id="KW-0049">Antioxidant</keyword>
<keyword evidence="3 9" id="KW-0575">Peroxidase</keyword>
<dbReference type="InterPro" id="IPR019479">
    <property type="entry name" value="Peroxiredoxin_C"/>
</dbReference>
<comment type="catalytic activity">
    <reaction evidence="8">
        <text>a hydroperoxide + [thioredoxin]-dithiol = an alcohol + [thioredoxin]-disulfide + H2O</text>
        <dbReference type="Rhea" id="RHEA:62620"/>
        <dbReference type="Rhea" id="RHEA-COMP:10698"/>
        <dbReference type="Rhea" id="RHEA-COMP:10700"/>
        <dbReference type="ChEBI" id="CHEBI:15377"/>
        <dbReference type="ChEBI" id="CHEBI:29950"/>
        <dbReference type="ChEBI" id="CHEBI:30879"/>
        <dbReference type="ChEBI" id="CHEBI:35924"/>
        <dbReference type="ChEBI" id="CHEBI:50058"/>
        <dbReference type="EC" id="1.11.1.24"/>
    </reaction>
</comment>
<dbReference type="EC" id="1.11.1.24" evidence="2"/>
<dbReference type="GO" id="GO:0045454">
    <property type="term" value="P:cell redox homeostasis"/>
    <property type="evidence" value="ECO:0007669"/>
    <property type="project" value="TreeGrafter"/>
</dbReference>
<keyword evidence="13" id="KW-1185">Reference proteome</keyword>
<dbReference type="InterPro" id="IPR036249">
    <property type="entry name" value="Thioredoxin-like_sf"/>
</dbReference>
<dbReference type="AlphaFoldDB" id="A0A9W8AYV9"/>
<dbReference type="PANTHER" id="PTHR10681:SF128">
    <property type="entry name" value="THIOREDOXIN-DEPENDENT PEROXIDE REDUCTASE, MITOCHONDRIAL"/>
    <property type="match status" value="1"/>
</dbReference>
<comment type="similarity">
    <text evidence="1">Belongs to the peroxiredoxin family. AhpC/Prx1 subfamily.</text>
</comment>
<evidence type="ECO:0000256" key="3">
    <source>
        <dbReference type="ARBA" id="ARBA00022559"/>
    </source>
</evidence>
<dbReference type="FunFam" id="3.40.30.10:FF:000003">
    <property type="entry name" value="Peroxiredoxin 1"/>
    <property type="match status" value="1"/>
</dbReference>
<dbReference type="SUPFAM" id="SSF52833">
    <property type="entry name" value="Thioredoxin-like"/>
    <property type="match status" value="1"/>
</dbReference>
<sequence>MSVKVQQKAPQFEGTAVVNGEFKTISLDDYKGKYLVLFFYPLDFTFVCPTEIVAFSNRAKEFKDLGCELVACSVDSHFSHLAWLNQPRKEGGLGGIDFPVLSDITKKISRDYGVLLENDGVALRGLFIIDPKQNVRAVTINDLPIGRSVDETLRVVKAIQFFEKHGEVCPANWEEGAKTIDTNDAGKYFSSVN</sequence>
<evidence type="ECO:0000256" key="10">
    <source>
        <dbReference type="PIRSR" id="PIRSR000239-1"/>
    </source>
</evidence>
<evidence type="ECO:0000256" key="6">
    <source>
        <dbReference type="ARBA" id="ARBA00023157"/>
    </source>
</evidence>
<evidence type="ECO:0000256" key="8">
    <source>
        <dbReference type="ARBA" id="ARBA00049091"/>
    </source>
</evidence>
<dbReference type="InterPro" id="IPR050217">
    <property type="entry name" value="Peroxiredoxin"/>
</dbReference>
<keyword evidence="5 9" id="KW-0560">Oxidoreductase</keyword>
<dbReference type="InterPro" id="IPR000866">
    <property type="entry name" value="AhpC/TSA"/>
</dbReference>
<dbReference type="InterPro" id="IPR013766">
    <property type="entry name" value="Thioredoxin_domain"/>
</dbReference>